<protein>
    <submittedName>
        <fullName evidence="2">Restriction system-associated AAA family ATPase</fullName>
    </submittedName>
</protein>
<dbReference type="InterPro" id="IPR003959">
    <property type="entry name" value="ATPase_AAA_core"/>
</dbReference>
<reference evidence="2 3" key="1">
    <citation type="submission" date="2022-09" db="EMBL/GenBank/DDBJ databases">
        <title>Genome sequencing of Flavivirga sp. MEBiC05379.</title>
        <authorList>
            <person name="Oh H.-M."/>
            <person name="Kwon K.K."/>
            <person name="Park M.J."/>
            <person name="Yang S.-H."/>
        </authorList>
    </citation>
    <scope>NUCLEOTIDE SEQUENCE [LARGE SCALE GENOMIC DNA]</scope>
    <source>
        <strain evidence="2 3">MEBiC05379</strain>
    </source>
</reference>
<dbReference type="NCBIfam" id="TIGR04435">
    <property type="entry name" value="restrict_AAA_1"/>
    <property type="match status" value="1"/>
</dbReference>
<dbReference type="Proteomes" id="UP001337305">
    <property type="component" value="Unassembled WGS sequence"/>
</dbReference>
<comment type="caution">
    <text evidence="2">The sequence shown here is derived from an EMBL/GenBank/DDBJ whole genome shotgun (WGS) entry which is preliminary data.</text>
</comment>
<dbReference type="InterPro" id="IPR027417">
    <property type="entry name" value="P-loop_NTPase"/>
</dbReference>
<proteinExistence type="predicted"/>
<sequence>MKLVHFKYSHANSSHPLNGFDEEFRNEAFLEDGFHPICLVGINGSGKSKLLECIAQVMEYLIGEYSDFISELDNEYLSFQVDYLFKLKKGYKYVSFIKSSTNKVTECYLGKNRDDLELCNDVKEIKSYLPEIVVGYTSGENESLSSYFRPYNDAFSGYYQEGAIYDNKKVSLPDLPKFLWVDFSMNHLVFIANAILGFSEESTWPNITKTINIETLRSFRITIKLKPRNGPTNGIIPAKEQELIIKKLELCATTSTKIEKENTLILDFYNSKATVNAFKDSFKTKLKLYVALFQLHLLNHILIRSDLSEIKRIEKNTGEKLDRPNVADNQKAFNISHIRINHKNKNTIINYNDLSDGEHQYLHVFGTLNMVNKNNVLFLMDEPETHFNPQWRSAFISNMKSTAGKSKQEYIVTTHSPFLLSDSKSEDVFVFEKTNNKIKIEQPEIQTYGAAIDKLLEVAFGVAPPVAKLSSNAINRLIKDKNSTIEELEKKALGFGDSIKKMMLYHKIEEMKSDKKNKEQ</sequence>
<dbReference type="PANTHER" id="PTHR43581:SF4">
    <property type="entry name" value="ATP_GTP PHOSPHATASE"/>
    <property type="match status" value="1"/>
</dbReference>
<evidence type="ECO:0000313" key="2">
    <source>
        <dbReference type="EMBL" id="MEF3833935.1"/>
    </source>
</evidence>
<organism evidence="2 3">
    <name type="scientific">Flavivirga spongiicola</name>
    <dbReference type="NCBI Taxonomy" id="421621"/>
    <lineage>
        <taxon>Bacteria</taxon>
        <taxon>Pseudomonadati</taxon>
        <taxon>Bacteroidota</taxon>
        <taxon>Flavobacteriia</taxon>
        <taxon>Flavobacteriales</taxon>
        <taxon>Flavobacteriaceae</taxon>
        <taxon>Flavivirga</taxon>
    </lineage>
</organism>
<name>A0ABU7XTA3_9FLAO</name>
<feature type="domain" description="ATPase AAA-type core" evidence="1">
    <location>
        <begin position="308"/>
        <end position="421"/>
    </location>
</feature>
<dbReference type="RefSeq" id="WP_303306274.1">
    <property type="nucleotide sequence ID" value="NZ_JAODOP010000004.1"/>
</dbReference>
<keyword evidence="3" id="KW-1185">Reference proteome</keyword>
<dbReference type="Pfam" id="PF13304">
    <property type="entry name" value="AAA_21"/>
    <property type="match status" value="1"/>
</dbReference>
<evidence type="ECO:0000259" key="1">
    <source>
        <dbReference type="Pfam" id="PF13304"/>
    </source>
</evidence>
<dbReference type="PANTHER" id="PTHR43581">
    <property type="entry name" value="ATP/GTP PHOSPHATASE"/>
    <property type="match status" value="1"/>
</dbReference>
<gene>
    <name evidence="2" type="ORF">N1F79_12400</name>
</gene>
<dbReference type="EMBL" id="JAODOP010000004">
    <property type="protein sequence ID" value="MEF3833935.1"/>
    <property type="molecule type" value="Genomic_DNA"/>
</dbReference>
<dbReference type="Gene3D" id="3.40.50.300">
    <property type="entry name" value="P-loop containing nucleotide triphosphate hydrolases"/>
    <property type="match status" value="1"/>
</dbReference>
<dbReference type="InterPro" id="IPR030974">
    <property type="entry name" value="Restrict_AAA"/>
</dbReference>
<dbReference type="InterPro" id="IPR051396">
    <property type="entry name" value="Bact_Antivir_Def_Nuclease"/>
</dbReference>
<accession>A0ABU7XTA3</accession>
<evidence type="ECO:0000313" key="3">
    <source>
        <dbReference type="Proteomes" id="UP001337305"/>
    </source>
</evidence>
<dbReference type="SUPFAM" id="SSF52540">
    <property type="entry name" value="P-loop containing nucleoside triphosphate hydrolases"/>
    <property type="match status" value="1"/>
</dbReference>